<dbReference type="AlphaFoldDB" id="R0KPN0"/>
<gene>
    <name evidence="1" type="ORF">SETTUDRAFT_26138</name>
</gene>
<reference evidence="1 2" key="2">
    <citation type="journal article" date="2013" name="PLoS Genet.">
        <title>Comparative genome structure, secondary metabolite, and effector coding capacity across Cochliobolus pathogens.</title>
        <authorList>
            <person name="Condon B.J."/>
            <person name="Leng Y."/>
            <person name="Wu D."/>
            <person name="Bushley K.E."/>
            <person name="Ohm R.A."/>
            <person name="Otillar R."/>
            <person name="Martin J."/>
            <person name="Schackwitz W."/>
            <person name="Grimwood J."/>
            <person name="MohdZainudin N."/>
            <person name="Xue C."/>
            <person name="Wang R."/>
            <person name="Manning V.A."/>
            <person name="Dhillon B."/>
            <person name="Tu Z.J."/>
            <person name="Steffenson B.J."/>
            <person name="Salamov A."/>
            <person name="Sun H."/>
            <person name="Lowry S."/>
            <person name="LaButti K."/>
            <person name="Han J."/>
            <person name="Copeland A."/>
            <person name="Lindquist E."/>
            <person name="Barry K."/>
            <person name="Schmutz J."/>
            <person name="Baker S.E."/>
            <person name="Ciuffetti L.M."/>
            <person name="Grigoriev I.V."/>
            <person name="Zhong S."/>
            <person name="Turgeon B.G."/>
        </authorList>
    </citation>
    <scope>NUCLEOTIDE SEQUENCE [LARGE SCALE GENOMIC DNA]</scope>
    <source>
        <strain evidence="2">28A</strain>
    </source>
</reference>
<dbReference type="Proteomes" id="UP000016935">
    <property type="component" value="Unassembled WGS sequence"/>
</dbReference>
<dbReference type="EMBL" id="KB908504">
    <property type="protein sequence ID" value="EOA89812.1"/>
    <property type="molecule type" value="Genomic_DNA"/>
</dbReference>
<evidence type="ECO:0000313" key="1">
    <source>
        <dbReference type="EMBL" id="EOA89812.1"/>
    </source>
</evidence>
<name>R0KPN0_EXST2</name>
<accession>R0KPN0</accession>
<dbReference type="STRING" id="671987.R0KPN0"/>
<dbReference type="InterPro" id="IPR011333">
    <property type="entry name" value="SKP1/BTB/POZ_sf"/>
</dbReference>
<dbReference type="PANTHER" id="PTHR47843">
    <property type="entry name" value="BTB DOMAIN-CONTAINING PROTEIN-RELATED"/>
    <property type="match status" value="1"/>
</dbReference>
<dbReference type="eggNOG" id="ENOG502R9DT">
    <property type="taxonomic scope" value="Eukaryota"/>
</dbReference>
<dbReference type="PANTHER" id="PTHR47843:SF2">
    <property type="entry name" value="BTB DOMAIN-CONTAINING PROTEIN"/>
    <property type="match status" value="1"/>
</dbReference>
<proteinExistence type="predicted"/>
<evidence type="ECO:0000313" key="2">
    <source>
        <dbReference type="Proteomes" id="UP000016935"/>
    </source>
</evidence>
<protein>
    <recommendedName>
        <fullName evidence="3">BTB domain-containing protein</fullName>
    </recommendedName>
</protein>
<organism evidence="1 2">
    <name type="scientific">Exserohilum turcicum (strain 28A)</name>
    <name type="common">Northern leaf blight fungus</name>
    <name type="synonym">Setosphaeria turcica</name>
    <dbReference type="NCBI Taxonomy" id="671987"/>
    <lineage>
        <taxon>Eukaryota</taxon>
        <taxon>Fungi</taxon>
        <taxon>Dikarya</taxon>
        <taxon>Ascomycota</taxon>
        <taxon>Pezizomycotina</taxon>
        <taxon>Dothideomycetes</taxon>
        <taxon>Pleosporomycetidae</taxon>
        <taxon>Pleosporales</taxon>
        <taxon>Pleosporineae</taxon>
        <taxon>Pleosporaceae</taxon>
        <taxon>Exserohilum</taxon>
    </lineage>
</organism>
<sequence length="169" mass="18738">MTTKKKPDHGRIPVEAAVNMQDVVTVNVGSKPEKYIVHSGIISNTSKFFNNCLKPAWSASHATGDIDLTDEDPVIFGIYLNWVYCKTLPTIITGDGTDGPGEYDTLSECYVMGERLFDIDFKNDVMDAFVEAMHRHPFDCHRSSRTGPVDIIYGGTPEGSPARRLIVEL</sequence>
<evidence type="ECO:0008006" key="3">
    <source>
        <dbReference type="Google" id="ProtNLM"/>
    </source>
</evidence>
<reference evidence="1 2" key="1">
    <citation type="journal article" date="2012" name="PLoS Pathog.">
        <title>Diverse lifestyles and strategies of plant pathogenesis encoded in the genomes of eighteen Dothideomycetes fungi.</title>
        <authorList>
            <person name="Ohm R.A."/>
            <person name="Feau N."/>
            <person name="Henrissat B."/>
            <person name="Schoch C.L."/>
            <person name="Horwitz B.A."/>
            <person name="Barry K.W."/>
            <person name="Condon B.J."/>
            <person name="Copeland A.C."/>
            <person name="Dhillon B."/>
            <person name="Glaser F."/>
            <person name="Hesse C.N."/>
            <person name="Kosti I."/>
            <person name="LaButti K."/>
            <person name="Lindquist E.A."/>
            <person name="Lucas S."/>
            <person name="Salamov A.A."/>
            <person name="Bradshaw R.E."/>
            <person name="Ciuffetti L."/>
            <person name="Hamelin R.C."/>
            <person name="Kema G.H.J."/>
            <person name="Lawrence C."/>
            <person name="Scott J.A."/>
            <person name="Spatafora J.W."/>
            <person name="Turgeon B.G."/>
            <person name="de Wit P.J.G.M."/>
            <person name="Zhong S."/>
            <person name="Goodwin S.B."/>
            <person name="Grigoriev I.V."/>
        </authorList>
    </citation>
    <scope>NUCLEOTIDE SEQUENCE [LARGE SCALE GENOMIC DNA]</scope>
    <source>
        <strain evidence="2">28A</strain>
    </source>
</reference>
<keyword evidence="2" id="KW-1185">Reference proteome</keyword>
<dbReference type="GeneID" id="19402982"/>
<dbReference type="HOGENOM" id="CLU_068279_3_2_1"/>
<dbReference type="Gene3D" id="3.30.710.10">
    <property type="entry name" value="Potassium Channel Kv1.1, Chain A"/>
    <property type="match status" value="1"/>
</dbReference>
<dbReference type="RefSeq" id="XP_008022417.1">
    <property type="nucleotide sequence ID" value="XM_008024226.1"/>
</dbReference>
<dbReference type="OrthoDB" id="1022638at2759"/>